<name>A0ABD2I8N1_HETSC</name>
<evidence type="ECO:0000313" key="2">
    <source>
        <dbReference type="Proteomes" id="UP001620645"/>
    </source>
</evidence>
<comment type="caution">
    <text evidence="1">The sequence shown here is derived from an EMBL/GenBank/DDBJ whole genome shotgun (WGS) entry which is preliminary data.</text>
</comment>
<reference evidence="1 2" key="1">
    <citation type="submission" date="2024-10" db="EMBL/GenBank/DDBJ databases">
        <authorList>
            <person name="Kim D."/>
        </authorList>
    </citation>
    <scope>NUCLEOTIDE SEQUENCE [LARGE SCALE GENOMIC DNA]</scope>
    <source>
        <strain evidence="1">Taebaek</strain>
    </source>
</reference>
<dbReference type="AlphaFoldDB" id="A0ABD2I8N1"/>
<sequence length="408" mass="46970">MYKMLRADGTLIINTFVVPNGENESKVSEVRQFLLELFRHHFGGHCYYIGLHFSNKLLVCNLALSSAEPMTEKLFDHRMNKLPKWLQGELRTEMSIENEVWRRPNQSAKFVVFSPSARSAAGDGENPLLILQEVVCPNGSDHCFKVEDLVRHELQPNGTKWRRYQRLVMDQSEENVIFSIADLIPDDPDAPFSAQNALRWTVRKSSLPVDYMKAIAAQMFISGCARLEPSGRTRRTLMVGLGGASVPNFLLETDPSHEVVSVELEPAVEYIARKWFGLVQSPRQKVVVRDGVEFIREWTEENDGRFDCVIVDASFPQRIRWLPKGANFCWIYLDVRHFGGEHFCYYIGVNGFFANKLLVCNLALSSAEPMTEKLFDHRMNKLPKWLQGELRTEMRIENWRKKPKKAET</sequence>
<accession>A0ABD2I8N1</accession>
<keyword evidence="2" id="KW-1185">Reference proteome</keyword>
<dbReference type="InterPro" id="IPR029063">
    <property type="entry name" value="SAM-dependent_MTases_sf"/>
</dbReference>
<organism evidence="1 2">
    <name type="scientific">Heterodera schachtii</name>
    <name type="common">Sugarbeet cyst nematode worm</name>
    <name type="synonym">Tylenchus schachtii</name>
    <dbReference type="NCBI Taxonomy" id="97005"/>
    <lineage>
        <taxon>Eukaryota</taxon>
        <taxon>Metazoa</taxon>
        <taxon>Ecdysozoa</taxon>
        <taxon>Nematoda</taxon>
        <taxon>Chromadorea</taxon>
        <taxon>Rhabditida</taxon>
        <taxon>Tylenchina</taxon>
        <taxon>Tylenchomorpha</taxon>
        <taxon>Tylenchoidea</taxon>
        <taxon>Heteroderidae</taxon>
        <taxon>Heteroderinae</taxon>
        <taxon>Heterodera</taxon>
    </lineage>
</organism>
<protein>
    <submittedName>
        <fullName evidence="1">Uncharacterized protein</fullName>
    </submittedName>
</protein>
<proteinExistence type="predicted"/>
<evidence type="ECO:0000313" key="1">
    <source>
        <dbReference type="EMBL" id="KAL3074327.1"/>
    </source>
</evidence>
<dbReference type="Gene3D" id="3.40.50.150">
    <property type="entry name" value="Vaccinia Virus protein VP39"/>
    <property type="match status" value="1"/>
</dbReference>
<gene>
    <name evidence="1" type="ORF">niasHS_015157</name>
</gene>
<dbReference type="Proteomes" id="UP001620645">
    <property type="component" value="Unassembled WGS sequence"/>
</dbReference>
<dbReference type="SUPFAM" id="SSF53335">
    <property type="entry name" value="S-adenosyl-L-methionine-dependent methyltransferases"/>
    <property type="match status" value="1"/>
</dbReference>
<dbReference type="EMBL" id="JBICCN010000357">
    <property type="protein sequence ID" value="KAL3074327.1"/>
    <property type="molecule type" value="Genomic_DNA"/>
</dbReference>
<dbReference type="CDD" id="cd02440">
    <property type="entry name" value="AdoMet_MTases"/>
    <property type="match status" value="1"/>
</dbReference>